<dbReference type="EMBL" id="CYZT01000201">
    <property type="protein sequence ID" value="CUO90334.1"/>
    <property type="molecule type" value="Genomic_DNA"/>
</dbReference>
<accession>A0A174ISL3</accession>
<dbReference type="Proteomes" id="UP000095746">
    <property type="component" value="Unassembled WGS sequence"/>
</dbReference>
<evidence type="ECO:0000313" key="1">
    <source>
        <dbReference type="EMBL" id="CUO90334.1"/>
    </source>
</evidence>
<protein>
    <submittedName>
        <fullName evidence="1">Uncharacterized protein</fullName>
    </submittedName>
</protein>
<gene>
    <name evidence="1" type="ORF">ERS852411_02356</name>
</gene>
<evidence type="ECO:0000313" key="2">
    <source>
        <dbReference type="Proteomes" id="UP000095746"/>
    </source>
</evidence>
<sequence>MPFYESGKIVLNRNESECFRKQLKAPDPVAATRRDAFLQEIDRMLSIEETEEGVILSPVVPEKSVFTDIYSPCSRECSLPYRGIARLKPIEYFPLHSERWSGKRDFYSEQCPANLSYHEAEFQDCA</sequence>
<name>A0A174ISL3_FLAPL</name>
<dbReference type="AlphaFoldDB" id="A0A174ISL3"/>
<dbReference type="RefSeq" id="WP_202215666.1">
    <property type="nucleotide sequence ID" value="NZ_CANCWG010000002.1"/>
</dbReference>
<organism evidence="1 2">
    <name type="scientific">Flavonifractor plautii</name>
    <name type="common">Fusobacterium plautii</name>
    <dbReference type="NCBI Taxonomy" id="292800"/>
    <lineage>
        <taxon>Bacteria</taxon>
        <taxon>Bacillati</taxon>
        <taxon>Bacillota</taxon>
        <taxon>Clostridia</taxon>
        <taxon>Eubacteriales</taxon>
        <taxon>Oscillospiraceae</taxon>
        <taxon>Flavonifractor</taxon>
    </lineage>
</organism>
<proteinExistence type="predicted"/>
<reference evidence="1 2" key="1">
    <citation type="submission" date="2015-09" db="EMBL/GenBank/DDBJ databases">
        <authorList>
            <consortium name="Pathogen Informatics"/>
        </authorList>
    </citation>
    <scope>NUCLEOTIDE SEQUENCE [LARGE SCALE GENOMIC DNA]</scope>
    <source>
        <strain evidence="1 2">2789STDY5608854</strain>
    </source>
</reference>